<dbReference type="VEuPathDB" id="MicrosporidiaDB:TUBRATIS_008190"/>
<dbReference type="AlphaFoldDB" id="A0A437ANI3"/>
<dbReference type="OrthoDB" id="2189168at2759"/>
<name>A0A437ANI3_9MICR</name>
<evidence type="ECO:0000313" key="2">
    <source>
        <dbReference type="Proteomes" id="UP000282876"/>
    </source>
</evidence>
<dbReference type="Proteomes" id="UP000282876">
    <property type="component" value="Unassembled WGS sequence"/>
</dbReference>
<comment type="caution">
    <text evidence="1">The sequence shown here is derived from an EMBL/GenBank/DDBJ whole genome shotgun (WGS) entry which is preliminary data.</text>
</comment>
<organism evidence="1 2">
    <name type="scientific">Tubulinosema ratisbonensis</name>
    <dbReference type="NCBI Taxonomy" id="291195"/>
    <lineage>
        <taxon>Eukaryota</taxon>
        <taxon>Fungi</taxon>
        <taxon>Fungi incertae sedis</taxon>
        <taxon>Microsporidia</taxon>
        <taxon>Tubulinosematoidea</taxon>
        <taxon>Tubulinosematidae</taxon>
        <taxon>Tubulinosema</taxon>
    </lineage>
</organism>
<keyword evidence="2" id="KW-1185">Reference proteome</keyword>
<dbReference type="EMBL" id="RCSS01000166">
    <property type="protein sequence ID" value="RVD92669.1"/>
    <property type="molecule type" value="Genomic_DNA"/>
</dbReference>
<gene>
    <name evidence="1" type="ORF">TUBRATIS_008190</name>
</gene>
<protein>
    <submittedName>
        <fullName evidence="1">Uncharacterized protein</fullName>
    </submittedName>
</protein>
<proteinExistence type="predicted"/>
<accession>A0A437ANI3</accession>
<reference evidence="1 2" key="1">
    <citation type="submission" date="2018-10" db="EMBL/GenBank/DDBJ databases">
        <title>Draft genome sequence of the microsporidian Tubulinosema ratisbonensis.</title>
        <authorList>
            <person name="Polonais V."/>
            <person name="Peyretaillade E."/>
            <person name="Niehus S."/>
            <person name="Wawrzyniak I."/>
            <person name="Franchet A."/>
            <person name="Gaspin C."/>
            <person name="Reichstadt M."/>
            <person name="Belser C."/>
            <person name="Labadie K."/>
            <person name="Delbac F."/>
            <person name="Ferrandon D."/>
        </authorList>
    </citation>
    <scope>NUCLEOTIDE SEQUENCE [LARGE SCALE GENOMIC DNA]</scope>
    <source>
        <strain evidence="1 2">Franzen</strain>
    </source>
</reference>
<sequence length="201" mass="24130">MDYLISTEKCCIPHILKIQQNNGIIVYLDDIFDYYMKNSLEINKLMNISNKIALCFKNKKKPSKKNKTRIIFTPHGNKLIKEEEYYNLIKIIKPFYYEDFNNFIIKNENESFNYFTPKNLEELIELVKENKIIDTLFINELTNQGKMIHDGKIGEIKKCDCCDFKEEYLKYLFEIKEINSFILIQKHNFNELNKIIKQLNK</sequence>
<evidence type="ECO:0000313" key="1">
    <source>
        <dbReference type="EMBL" id="RVD92669.1"/>
    </source>
</evidence>